<dbReference type="RefSeq" id="WP_139882511.1">
    <property type="nucleotide sequence ID" value="NZ_CP040986.1"/>
</dbReference>
<dbReference type="Proteomes" id="UP000312102">
    <property type="component" value="Chromosome"/>
</dbReference>
<proteinExistence type="predicted"/>
<dbReference type="AlphaFoldDB" id="A0AAE6FRS1"/>
<reference evidence="1 2" key="1">
    <citation type="journal article" date="2019" name="ISME J.">
        <title>Evolution in action: habitat transition from sediment to the pelagial leads to genome streamlining in Methylophilaceae.</title>
        <authorList>
            <person name="Salcher M."/>
            <person name="Schaefle D."/>
            <person name="Kaspar M."/>
            <person name="Neuenschwander S.M."/>
            <person name="Ghai R."/>
        </authorList>
    </citation>
    <scope>NUCLEOTIDE SEQUENCE [LARGE SCALE GENOMIC DNA]</scope>
    <source>
        <strain evidence="1 2">MMS-RI-1</strain>
    </source>
</reference>
<accession>A0AAE6FRS1</accession>
<gene>
    <name evidence="1" type="ORF">FIT61_00435</name>
</gene>
<keyword evidence="2" id="KW-1185">Reference proteome</keyword>
<evidence type="ECO:0000313" key="1">
    <source>
        <dbReference type="EMBL" id="QDD12965.1"/>
    </source>
</evidence>
<protein>
    <submittedName>
        <fullName evidence="1">DUF3293 domain-containing protein</fullName>
    </submittedName>
</protein>
<organism evidence="1 2">
    <name type="scientific">Candidatus Methylopumilus rimovensis</name>
    <dbReference type="NCBI Taxonomy" id="2588535"/>
    <lineage>
        <taxon>Bacteria</taxon>
        <taxon>Pseudomonadati</taxon>
        <taxon>Pseudomonadota</taxon>
        <taxon>Betaproteobacteria</taxon>
        <taxon>Nitrosomonadales</taxon>
        <taxon>Methylophilaceae</taxon>
        <taxon>Candidatus Methylopumilus</taxon>
    </lineage>
</organism>
<name>A0AAE6FRS1_9PROT</name>
<dbReference type="KEGG" id="mrk:FIT61_00435"/>
<sequence length="141" mass="16210">MTDTSINNELLASYKLAHYHVYGSPRFILKIGQYSPELHDIYKTSPKKIAAFITAFNPASIELSNQENKERNQQLEEKIKTLHLCYLHGEGKCDENERSGEESFLVFEIDQTEAIRLGREFGQNAIVWIPENSIPELLLLK</sequence>
<evidence type="ECO:0000313" key="2">
    <source>
        <dbReference type="Proteomes" id="UP000312102"/>
    </source>
</evidence>
<dbReference type="EMBL" id="CP040986">
    <property type="protein sequence ID" value="QDD12965.1"/>
    <property type="molecule type" value="Genomic_DNA"/>
</dbReference>
<dbReference type="InterPro" id="IPR021710">
    <property type="entry name" value="DUF3293"/>
</dbReference>
<dbReference type="Pfam" id="PF11697">
    <property type="entry name" value="DUF3293"/>
    <property type="match status" value="1"/>
</dbReference>